<comment type="cofactor">
    <cofactor evidence="1">
        <name>pyridoxal 5'-phosphate</name>
        <dbReference type="ChEBI" id="CHEBI:597326"/>
    </cofactor>
</comment>
<dbReference type="InterPro" id="IPR015422">
    <property type="entry name" value="PyrdxlP-dep_Trfase_small"/>
</dbReference>
<evidence type="ECO:0000256" key="3">
    <source>
        <dbReference type="ARBA" id="ARBA00022679"/>
    </source>
</evidence>
<dbReference type="GO" id="GO:0000271">
    <property type="term" value="P:polysaccharide biosynthetic process"/>
    <property type="evidence" value="ECO:0007669"/>
    <property type="project" value="TreeGrafter"/>
</dbReference>
<dbReference type="PIRSF" id="PIRSF000390">
    <property type="entry name" value="PLP_StrS"/>
    <property type="match status" value="1"/>
</dbReference>
<dbReference type="GO" id="GO:0030170">
    <property type="term" value="F:pyridoxal phosphate binding"/>
    <property type="evidence" value="ECO:0007669"/>
    <property type="project" value="TreeGrafter"/>
</dbReference>
<dbReference type="AlphaFoldDB" id="H9LJ83"/>
<keyword evidence="4 7" id="KW-0663">Pyridoxal phosphate</keyword>
<name>H9LJ83_9ACTN</name>
<evidence type="ECO:0000256" key="1">
    <source>
        <dbReference type="ARBA" id="ARBA00001933"/>
    </source>
</evidence>
<dbReference type="InterPro" id="IPR000653">
    <property type="entry name" value="DegT/StrS_aminotransferase"/>
</dbReference>
<dbReference type="PANTHER" id="PTHR30244:SF34">
    <property type="entry name" value="DTDP-4-AMINO-4,6-DIDEOXYGALACTOSE TRANSAMINASE"/>
    <property type="match status" value="1"/>
</dbReference>
<evidence type="ECO:0000256" key="2">
    <source>
        <dbReference type="ARBA" id="ARBA00022576"/>
    </source>
</evidence>
<feature type="active site" description="Proton acceptor" evidence="6">
    <location>
        <position position="191"/>
    </location>
</feature>
<dbReference type="CDD" id="cd00616">
    <property type="entry name" value="AHBA_syn"/>
    <property type="match status" value="1"/>
</dbReference>
<organism evidence="8">
    <name type="scientific">Streptomyces vinaceusdrappus</name>
    <dbReference type="NCBI Taxonomy" id="67376"/>
    <lineage>
        <taxon>Bacteria</taxon>
        <taxon>Bacillati</taxon>
        <taxon>Actinomycetota</taxon>
        <taxon>Actinomycetes</taxon>
        <taxon>Kitasatosporales</taxon>
        <taxon>Streptomycetaceae</taxon>
        <taxon>Streptomyces</taxon>
        <taxon>Streptomyces rochei group</taxon>
    </lineage>
</organism>
<sequence>MQSVPPKNCIRMYRPQVEPSSLERLQQVLESGWIGLGPVTEKFEQELAVSDWVGKYPVAVNSGTAALHLALVVADVPKGSAVIVPANTFVSTAAVALQHQCRVILADIERDTGNIDLNSVREVLESEPDVSAVIAVHYSGIPCDIAGLNEISSTYGVAVVEDCAHAIGSMWQGRPMSASPHIQAYSFHATKALALGEGGCVTFPDEAGAERARRLRRLGIDMSARSWSNPYDIPELGFKYNMGDIAAAVGLAQLEGLSDKLEKRRSIVRQYRERLAGLPVELVRESHESDRSGGFAVPVLVRDRERVRKELDAAGIESEIYFRPLSEFPLAATGTTPVAERFARDIICLPIHPLMSLDEVDYVCERLSECVV</sequence>
<keyword evidence="2 8" id="KW-0032">Aminotransferase</keyword>
<dbReference type="InterPro" id="IPR015424">
    <property type="entry name" value="PyrdxlP-dep_Trfase"/>
</dbReference>
<dbReference type="GO" id="GO:0008483">
    <property type="term" value="F:transaminase activity"/>
    <property type="evidence" value="ECO:0007669"/>
    <property type="project" value="UniProtKB-KW"/>
</dbReference>
<dbReference type="EMBL" id="HM748814">
    <property type="protein sequence ID" value="AEF16041.1"/>
    <property type="molecule type" value="Genomic_DNA"/>
</dbReference>
<protein>
    <submittedName>
        <fullName evidence="8">NDP-sugar aminotransferase</fullName>
    </submittedName>
</protein>
<evidence type="ECO:0000256" key="6">
    <source>
        <dbReference type="PIRSR" id="PIRSR000390-1"/>
    </source>
</evidence>
<reference evidence="8" key="2">
    <citation type="journal article" date="2012" name="Appl. Environ. Microbiol.">
        <title>Characterization of the Amicetin Biosynthesis Gene Cluster from Streptomyces vinaceusdrappus NRRL 2363 Implicates Two Alternative Strategies for Amide Bond Formation.</title>
        <authorList>
            <person name="Zhang G."/>
            <person name="Zhang H."/>
            <person name="Li S."/>
            <person name="Xiao J."/>
            <person name="Zhang G."/>
            <person name="Zhu Y."/>
            <person name="Niu S."/>
            <person name="Ju J."/>
            <person name="Zhang C."/>
        </authorList>
    </citation>
    <scope>NUCLEOTIDE SEQUENCE</scope>
    <source>
        <strain evidence="8">NRRL 2363</strain>
    </source>
</reference>
<proteinExistence type="inferred from homology"/>
<evidence type="ECO:0000256" key="5">
    <source>
        <dbReference type="ARBA" id="ARBA00038398"/>
    </source>
</evidence>
<accession>H9LJ83</accession>
<gene>
    <name evidence="8" type="primary">amiB</name>
</gene>
<dbReference type="SUPFAM" id="SSF53383">
    <property type="entry name" value="PLP-dependent transferases"/>
    <property type="match status" value="1"/>
</dbReference>
<dbReference type="Pfam" id="PF01041">
    <property type="entry name" value="DegT_DnrJ_EryC1"/>
    <property type="match status" value="1"/>
</dbReference>
<feature type="modified residue" description="N6-(pyridoxal phosphate)lysine" evidence="7">
    <location>
        <position position="191"/>
    </location>
</feature>
<dbReference type="Gene3D" id="3.90.1150.10">
    <property type="entry name" value="Aspartate Aminotransferase, domain 1"/>
    <property type="match status" value="1"/>
</dbReference>
<dbReference type="InterPro" id="IPR015421">
    <property type="entry name" value="PyrdxlP-dep_Trfase_major"/>
</dbReference>
<evidence type="ECO:0000256" key="7">
    <source>
        <dbReference type="PIRSR" id="PIRSR000390-2"/>
    </source>
</evidence>
<evidence type="ECO:0000256" key="4">
    <source>
        <dbReference type="ARBA" id="ARBA00022898"/>
    </source>
</evidence>
<dbReference type="Gene3D" id="3.40.640.10">
    <property type="entry name" value="Type I PLP-dependent aspartate aminotransferase-like (Major domain)"/>
    <property type="match status" value="1"/>
</dbReference>
<evidence type="ECO:0000313" key="8">
    <source>
        <dbReference type="EMBL" id="AEF16041.1"/>
    </source>
</evidence>
<comment type="similarity">
    <text evidence="5">Belongs to the DegT/DnrJ/EryC1 family. L-glutamine:2-deoxy-scyllo-inosose/scyllo-inosose aminotransferase subfamily.</text>
</comment>
<dbReference type="PANTHER" id="PTHR30244">
    <property type="entry name" value="TRANSAMINASE"/>
    <property type="match status" value="1"/>
</dbReference>
<keyword evidence="3 8" id="KW-0808">Transferase</keyword>
<reference evidence="8" key="1">
    <citation type="submission" date="2010-07" db="EMBL/GenBank/DDBJ databases">
        <authorList>
            <person name="Zhang C.S."/>
            <person name="Zhang G.Y."/>
            <person name="Li S.M."/>
            <person name="Zhang G.T."/>
        </authorList>
    </citation>
    <scope>NUCLEOTIDE SEQUENCE</scope>
    <source>
        <strain evidence="8">NRRL 2363</strain>
    </source>
</reference>